<dbReference type="GO" id="GO:0005739">
    <property type="term" value="C:mitochondrion"/>
    <property type="evidence" value="ECO:0007669"/>
    <property type="project" value="UniProtKB-ARBA"/>
</dbReference>
<proteinExistence type="inferred from homology"/>
<sequence length="383" mass="42497">MLSVFRTPPQLCINAAARSPWHNLGLSSRFTLSRGFADDSTKPKPPKPKASTPLRRAASASLPIRVNPTPTRSTIQPVFTLTTANGYVLPRLQKFLPSSTKPLHDSLWVPKWRDNGKEGELFIFGNGSFVCWGLGEAEAQKFAKEILSRSQSEIERLSEPESEDLEFVSDPSETTRVQGDLIILGKTPLPDSDSSIPANLPPSTLPEDSLLARYAFSQALSRSTALSALEGSLENYLSSMAALPDTLVRTGKPGLGRVALVKKLGELLKFRQGLNLNRENFSDTPDFYWAEPVLEGYFNSLSNALEVRIRTRSVNDKITYAAEMQSVLRELLTETSAHRMELIIIVLIAVEVVICLIRDGPELWHMVTDKKTKDSEKELKEAF</sequence>
<gene>
    <name evidence="4" type="ORF">PHLCEN_2v9030</name>
</gene>
<dbReference type="EMBL" id="MLYV02000883">
    <property type="protein sequence ID" value="PSR75550.1"/>
    <property type="molecule type" value="Genomic_DNA"/>
</dbReference>
<dbReference type="Pfam" id="PF02582">
    <property type="entry name" value="DUF155"/>
    <property type="match status" value="1"/>
</dbReference>
<dbReference type="InterPro" id="IPR003734">
    <property type="entry name" value="DUF155"/>
</dbReference>
<evidence type="ECO:0000256" key="2">
    <source>
        <dbReference type="SAM" id="MobiDB-lite"/>
    </source>
</evidence>
<protein>
    <recommendedName>
        <fullName evidence="3">DUF155 domain-containing protein</fullName>
    </recommendedName>
</protein>
<organism evidence="4 5">
    <name type="scientific">Hermanssonia centrifuga</name>
    <dbReference type="NCBI Taxonomy" id="98765"/>
    <lineage>
        <taxon>Eukaryota</taxon>
        <taxon>Fungi</taxon>
        <taxon>Dikarya</taxon>
        <taxon>Basidiomycota</taxon>
        <taxon>Agaricomycotina</taxon>
        <taxon>Agaricomycetes</taxon>
        <taxon>Polyporales</taxon>
        <taxon>Meruliaceae</taxon>
        <taxon>Hermanssonia</taxon>
    </lineage>
</organism>
<accession>A0A2R6NRT6</accession>
<evidence type="ECO:0000259" key="3">
    <source>
        <dbReference type="Pfam" id="PF02582"/>
    </source>
</evidence>
<feature type="region of interest" description="Disordered" evidence="2">
    <location>
        <begin position="35"/>
        <end position="60"/>
    </location>
</feature>
<evidence type="ECO:0000313" key="5">
    <source>
        <dbReference type="Proteomes" id="UP000186601"/>
    </source>
</evidence>
<dbReference type="PANTHER" id="PTHR16255">
    <property type="entry name" value="REQUIRED FOR MEIOTIC NUCLEAR DIVISION PROTEIN 1 HOMOLOG"/>
    <property type="match status" value="1"/>
</dbReference>
<evidence type="ECO:0000313" key="4">
    <source>
        <dbReference type="EMBL" id="PSR75550.1"/>
    </source>
</evidence>
<feature type="domain" description="DUF155" evidence="3">
    <location>
        <begin position="121"/>
        <end position="315"/>
    </location>
</feature>
<dbReference type="Proteomes" id="UP000186601">
    <property type="component" value="Unassembled WGS sequence"/>
</dbReference>
<reference evidence="4 5" key="1">
    <citation type="submission" date="2018-02" db="EMBL/GenBank/DDBJ databases">
        <title>Genome sequence of the basidiomycete white-rot fungus Phlebia centrifuga.</title>
        <authorList>
            <person name="Granchi Z."/>
            <person name="Peng M."/>
            <person name="de Vries R.P."/>
            <person name="Hilden K."/>
            <person name="Makela M.R."/>
            <person name="Grigoriev I."/>
            <person name="Riley R."/>
        </authorList>
    </citation>
    <scope>NUCLEOTIDE SEQUENCE [LARGE SCALE GENOMIC DNA]</scope>
    <source>
        <strain evidence="4 5">FBCC195</strain>
    </source>
</reference>
<dbReference type="OrthoDB" id="242766at2759"/>
<comment type="caution">
    <text evidence="4">The sequence shown here is derived from an EMBL/GenBank/DDBJ whole genome shotgun (WGS) entry which is preliminary data.</text>
</comment>
<dbReference type="InterPro" id="IPR051624">
    <property type="entry name" value="RMD1/Sad1-interacting"/>
</dbReference>
<keyword evidence="5" id="KW-1185">Reference proteome</keyword>
<name>A0A2R6NRT6_9APHY</name>
<comment type="similarity">
    <text evidence="1">Belongs to the RMD1/sif2 family.</text>
</comment>
<dbReference type="AlphaFoldDB" id="A0A2R6NRT6"/>
<evidence type="ECO:0000256" key="1">
    <source>
        <dbReference type="ARBA" id="ARBA00008306"/>
    </source>
</evidence>
<dbReference type="GO" id="GO:0070131">
    <property type="term" value="P:positive regulation of mitochondrial translation"/>
    <property type="evidence" value="ECO:0007669"/>
    <property type="project" value="TreeGrafter"/>
</dbReference>
<dbReference type="PANTHER" id="PTHR16255:SF1">
    <property type="entry name" value="REQUIRED FOR MEIOTIC NUCLEAR DIVISION PROTEIN 1 HOMOLOG"/>
    <property type="match status" value="1"/>
</dbReference>